<dbReference type="AlphaFoldDB" id="A0A5S4EYJ1"/>
<proteinExistence type="predicted"/>
<dbReference type="EMBL" id="VCKY01000282">
    <property type="protein sequence ID" value="TMR08590.1"/>
    <property type="molecule type" value="Genomic_DNA"/>
</dbReference>
<reference evidence="2 3" key="1">
    <citation type="submission" date="2019-05" db="EMBL/GenBank/DDBJ databases">
        <title>Draft genome sequence of Nonomuraea turkmeniaca DSM 43926.</title>
        <authorList>
            <person name="Saricaoglu S."/>
            <person name="Isik K."/>
        </authorList>
    </citation>
    <scope>NUCLEOTIDE SEQUENCE [LARGE SCALE GENOMIC DNA]</scope>
    <source>
        <strain evidence="2 3">DSM 43926</strain>
    </source>
</reference>
<sequence length="126" mass="13317">MGYDELIHEALITPLPPRTVVTEGYAANVPVARRRLEPLGVEVTETTGPFPAGSFGLIINRHEAYDPREIGRLLADGGTFVTQQVGAATSKRSTRPSALHPTRTATGPSPPPPPASRSRGAVRGPS</sequence>
<keyword evidence="3" id="KW-1185">Reference proteome</keyword>
<comment type="caution">
    <text evidence="2">The sequence shown here is derived from an EMBL/GenBank/DDBJ whole genome shotgun (WGS) entry which is preliminary data.</text>
</comment>
<accession>A0A5S4EYJ1</accession>
<dbReference type="Proteomes" id="UP000309128">
    <property type="component" value="Unassembled WGS sequence"/>
</dbReference>
<dbReference type="RefSeq" id="WP_138673141.1">
    <property type="nucleotide sequence ID" value="NZ_VCKY01000282.1"/>
</dbReference>
<feature type="compositionally biased region" description="Low complexity" evidence="1">
    <location>
        <begin position="116"/>
        <end position="126"/>
    </location>
</feature>
<dbReference type="InterPro" id="IPR052939">
    <property type="entry name" value="23S_rRNA_MeTrnsfrase_RlmA"/>
</dbReference>
<protein>
    <submittedName>
        <fullName evidence="2">Uncharacterized protein</fullName>
    </submittedName>
</protein>
<name>A0A5S4EYJ1_9ACTN</name>
<evidence type="ECO:0000256" key="1">
    <source>
        <dbReference type="SAM" id="MobiDB-lite"/>
    </source>
</evidence>
<evidence type="ECO:0000313" key="2">
    <source>
        <dbReference type="EMBL" id="TMR08590.1"/>
    </source>
</evidence>
<dbReference type="PANTHER" id="PTHR43460:SF1">
    <property type="entry name" value="METHYLTRANSFERASE TYPE 11 DOMAIN-CONTAINING PROTEIN"/>
    <property type="match status" value="1"/>
</dbReference>
<gene>
    <name evidence="2" type="ORF">ETD86_47130</name>
</gene>
<dbReference type="PANTHER" id="PTHR43460">
    <property type="entry name" value="METHYLTRANSFERASE"/>
    <property type="match status" value="1"/>
</dbReference>
<organism evidence="2 3">
    <name type="scientific">Nonomuraea turkmeniaca</name>
    <dbReference type="NCBI Taxonomy" id="103838"/>
    <lineage>
        <taxon>Bacteria</taxon>
        <taxon>Bacillati</taxon>
        <taxon>Actinomycetota</taxon>
        <taxon>Actinomycetes</taxon>
        <taxon>Streptosporangiales</taxon>
        <taxon>Streptosporangiaceae</taxon>
        <taxon>Nonomuraea</taxon>
    </lineage>
</organism>
<feature type="region of interest" description="Disordered" evidence="1">
    <location>
        <begin position="85"/>
        <end position="126"/>
    </location>
</feature>
<evidence type="ECO:0000313" key="3">
    <source>
        <dbReference type="Proteomes" id="UP000309128"/>
    </source>
</evidence>
<dbReference type="OrthoDB" id="9795864at2"/>